<dbReference type="EMBL" id="CP044016">
    <property type="protein sequence ID" value="QES87457.1"/>
    <property type="molecule type" value="Genomic_DNA"/>
</dbReference>
<dbReference type="InterPro" id="IPR007267">
    <property type="entry name" value="GtrA_DPMS_TM"/>
</dbReference>
<evidence type="ECO:0000256" key="4">
    <source>
        <dbReference type="ARBA" id="ARBA00022989"/>
    </source>
</evidence>
<evidence type="ECO:0000259" key="7">
    <source>
        <dbReference type="Pfam" id="PF04138"/>
    </source>
</evidence>
<reference evidence="8 9" key="1">
    <citation type="submission" date="2019-09" db="EMBL/GenBank/DDBJ databases">
        <title>Complete genome sequence of Arachidicoccus sp. B3-10 isolated from apple orchard soil.</title>
        <authorList>
            <person name="Kim H.S."/>
            <person name="Han K.-I."/>
            <person name="Suh M.K."/>
            <person name="Lee K.C."/>
            <person name="Eom M.K."/>
            <person name="Kim J.-S."/>
            <person name="Kang S.W."/>
            <person name="Sin Y."/>
            <person name="Lee J.-S."/>
        </authorList>
    </citation>
    <scope>NUCLEOTIDE SEQUENCE [LARGE SCALE GENOMIC DNA]</scope>
    <source>
        <strain evidence="8 9">B3-10</strain>
    </source>
</reference>
<dbReference type="InterPro" id="IPR051401">
    <property type="entry name" value="GtrA_CellWall_Glycosyl"/>
</dbReference>
<evidence type="ECO:0000256" key="1">
    <source>
        <dbReference type="ARBA" id="ARBA00004141"/>
    </source>
</evidence>
<evidence type="ECO:0000313" key="9">
    <source>
        <dbReference type="Proteomes" id="UP000292424"/>
    </source>
</evidence>
<gene>
    <name evidence="8" type="ORF">E0W69_001855</name>
</gene>
<sequence length="136" mass="15335">MLKKQEVIQFLKAQASSLIATIVDFSVTNLLINFFVIDKVIASISGTVSGGVTNFLVNRFFVFTKAEQSASKNEAVRYFIVWVGNLLLNAGGVYILAKLLNWNVNVSKIIVSLCIGFFYNYPLQKKFVFKEKRLIE</sequence>
<comment type="similarity">
    <text evidence="2">Belongs to the GtrA family.</text>
</comment>
<keyword evidence="3 6" id="KW-0812">Transmembrane</keyword>
<dbReference type="PANTHER" id="PTHR38459">
    <property type="entry name" value="PROPHAGE BACTOPRENOL-LINKED GLUCOSE TRANSLOCASE HOMOLOG"/>
    <property type="match status" value="1"/>
</dbReference>
<dbReference type="Pfam" id="PF04138">
    <property type="entry name" value="GtrA_DPMS_TM"/>
    <property type="match status" value="1"/>
</dbReference>
<dbReference type="RefSeq" id="WP_131328334.1">
    <property type="nucleotide sequence ID" value="NZ_CP044016.1"/>
</dbReference>
<name>A0A5P2FX18_9BACT</name>
<evidence type="ECO:0000256" key="5">
    <source>
        <dbReference type="ARBA" id="ARBA00023136"/>
    </source>
</evidence>
<dbReference type="AlphaFoldDB" id="A0A5P2FX18"/>
<evidence type="ECO:0000313" key="8">
    <source>
        <dbReference type="EMBL" id="QES87457.1"/>
    </source>
</evidence>
<feature type="transmembrane region" description="Helical" evidence="6">
    <location>
        <begin position="102"/>
        <end position="123"/>
    </location>
</feature>
<feature type="transmembrane region" description="Helical" evidence="6">
    <location>
        <begin position="41"/>
        <end position="63"/>
    </location>
</feature>
<evidence type="ECO:0000256" key="6">
    <source>
        <dbReference type="SAM" id="Phobius"/>
    </source>
</evidence>
<dbReference type="Proteomes" id="UP000292424">
    <property type="component" value="Chromosome"/>
</dbReference>
<evidence type="ECO:0000256" key="3">
    <source>
        <dbReference type="ARBA" id="ARBA00022692"/>
    </source>
</evidence>
<comment type="subcellular location">
    <subcellularLocation>
        <location evidence="1">Membrane</location>
        <topology evidence="1">Multi-pass membrane protein</topology>
    </subcellularLocation>
</comment>
<dbReference type="PANTHER" id="PTHR38459:SF1">
    <property type="entry name" value="PROPHAGE BACTOPRENOL-LINKED GLUCOSE TRANSLOCASE HOMOLOG"/>
    <property type="match status" value="1"/>
</dbReference>
<feature type="domain" description="GtrA/DPMS transmembrane" evidence="7">
    <location>
        <begin position="18"/>
        <end position="129"/>
    </location>
</feature>
<evidence type="ECO:0000256" key="2">
    <source>
        <dbReference type="ARBA" id="ARBA00009399"/>
    </source>
</evidence>
<feature type="transmembrane region" description="Helical" evidence="6">
    <location>
        <begin position="75"/>
        <end position="96"/>
    </location>
</feature>
<proteinExistence type="inferred from homology"/>
<dbReference type="GO" id="GO:0000271">
    <property type="term" value="P:polysaccharide biosynthetic process"/>
    <property type="evidence" value="ECO:0007669"/>
    <property type="project" value="InterPro"/>
</dbReference>
<dbReference type="KEGG" id="arac:E0W69_001855"/>
<organism evidence="8 9">
    <name type="scientific">Rhizosphaericola mali</name>
    <dbReference type="NCBI Taxonomy" id="2545455"/>
    <lineage>
        <taxon>Bacteria</taxon>
        <taxon>Pseudomonadati</taxon>
        <taxon>Bacteroidota</taxon>
        <taxon>Chitinophagia</taxon>
        <taxon>Chitinophagales</taxon>
        <taxon>Chitinophagaceae</taxon>
        <taxon>Rhizosphaericola</taxon>
    </lineage>
</organism>
<feature type="transmembrane region" description="Helical" evidence="6">
    <location>
        <begin position="12"/>
        <end position="35"/>
    </location>
</feature>
<keyword evidence="4 6" id="KW-1133">Transmembrane helix</keyword>
<keyword evidence="9" id="KW-1185">Reference proteome</keyword>
<accession>A0A5P2FX18</accession>
<dbReference type="GO" id="GO:0005886">
    <property type="term" value="C:plasma membrane"/>
    <property type="evidence" value="ECO:0007669"/>
    <property type="project" value="TreeGrafter"/>
</dbReference>
<protein>
    <submittedName>
        <fullName evidence="8">GtrA family protein</fullName>
    </submittedName>
</protein>
<dbReference type="OrthoDB" id="961506at2"/>
<keyword evidence="5 6" id="KW-0472">Membrane</keyword>